<dbReference type="PROSITE" id="PS51078">
    <property type="entry name" value="ICLR_ED"/>
    <property type="match status" value="1"/>
</dbReference>
<dbReference type="SUPFAM" id="SSF46785">
    <property type="entry name" value="Winged helix' DNA-binding domain"/>
    <property type="match status" value="1"/>
</dbReference>
<sequence length="274" mass="29526">MSTTVSNKRLTNGDGGGVAIVGDDRVPLTEPPVSMIARTTLILESFDSRTERLTLEEVTRRTGLPRSTVHRILDKLVQVEWLEHLSSGYRFGRRALALSAHQDGHAELRAAAAPVLHELHLQTGLVVHLSVLDRRHIVCLDKLGGRLAASVPTRVGGRTPAHATAGGKALLAWLARDRVDRLYAAHLGRCTDRTITDITALHRELASIRDRCGVAFERGEYARGVACVGVAVHGPDLPLAAISLSGDVRTVRLERVAPLVAAATRTLDASLRAA</sequence>
<name>A0A3S3CYA9_9NOCA</name>
<dbReference type="InterPro" id="IPR014757">
    <property type="entry name" value="Tscrpt_reg_IclR_C"/>
</dbReference>
<keyword evidence="2" id="KW-0238">DNA-binding</keyword>
<dbReference type="InterPro" id="IPR029016">
    <property type="entry name" value="GAF-like_dom_sf"/>
</dbReference>
<evidence type="ECO:0000259" key="4">
    <source>
        <dbReference type="PROSITE" id="PS51077"/>
    </source>
</evidence>
<dbReference type="InterPro" id="IPR005471">
    <property type="entry name" value="Tscrpt_reg_IclR_N"/>
</dbReference>
<feature type="domain" description="HTH iclR-type" evidence="4">
    <location>
        <begin position="33"/>
        <end position="93"/>
    </location>
</feature>
<evidence type="ECO:0000313" key="6">
    <source>
        <dbReference type="EMBL" id="RVW08615.1"/>
    </source>
</evidence>
<dbReference type="InterPro" id="IPR036390">
    <property type="entry name" value="WH_DNA-bd_sf"/>
</dbReference>
<dbReference type="GO" id="GO:0003677">
    <property type="term" value="F:DNA binding"/>
    <property type="evidence" value="ECO:0007669"/>
    <property type="project" value="UniProtKB-KW"/>
</dbReference>
<dbReference type="InterPro" id="IPR050707">
    <property type="entry name" value="HTH_MetabolicPath_Reg"/>
</dbReference>
<dbReference type="Gene3D" id="1.10.10.10">
    <property type="entry name" value="Winged helix-like DNA-binding domain superfamily/Winged helix DNA-binding domain"/>
    <property type="match status" value="1"/>
</dbReference>
<organism evidence="6 7">
    <name type="scientific">Prescottella agglutinans</name>
    <dbReference type="NCBI Taxonomy" id="1644129"/>
    <lineage>
        <taxon>Bacteria</taxon>
        <taxon>Bacillati</taxon>
        <taxon>Actinomycetota</taxon>
        <taxon>Actinomycetes</taxon>
        <taxon>Mycobacteriales</taxon>
        <taxon>Nocardiaceae</taxon>
        <taxon>Prescottella</taxon>
    </lineage>
</organism>
<evidence type="ECO:0000259" key="5">
    <source>
        <dbReference type="PROSITE" id="PS51078"/>
    </source>
</evidence>
<dbReference type="AlphaFoldDB" id="A0A3S3CYA9"/>
<dbReference type="PANTHER" id="PTHR30136">
    <property type="entry name" value="HELIX-TURN-HELIX TRANSCRIPTIONAL REGULATOR, ICLR FAMILY"/>
    <property type="match status" value="1"/>
</dbReference>
<comment type="caution">
    <text evidence="6">The sequence shown here is derived from an EMBL/GenBank/DDBJ whole genome shotgun (WGS) entry which is preliminary data.</text>
</comment>
<evidence type="ECO:0000256" key="3">
    <source>
        <dbReference type="ARBA" id="ARBA00023163"/>
    </source>
</evidence>
<accession>A0A3S3CYA9</accession>
<protein>
    <submittedName>
        <fullName evidence="6">IclR family transcriptional regulator</fullName>
    </submittedName>
</protein>
<feature type="domain" description="IclR-ED" evidence="5">
    <location>
        <begin position="94"/>
        <end position="274"/>
    </location>
</feature>
<dbReference type="EMBL" id="RKLP01000008">
    <property type="protein sequence ID" value="RVW08615.1"/>
    <property type="molecule type" value="Genomic_DNA"/>
</dbReference>
<dbReference type="InterPro" id="IPR036388">
    <property type="entry name" value="WH-like_DNA-bd_sf"/>
</dbReference>
<dbReference type="Pfam" id="PF01614">
    <property type="entry name" value="IclR_C"/>
    <property type="match status" value="1"/>
</dbReference>
<dbReference type="PANTHER" id="PTHR30136:SF24">
    <property type="entry name" value="HTH-TYPE TRANSCRIPTIONAL REPRESSOR ALLR"/>
    <property type="match status" value="1"/>
</dbReference>
<dbReference type="Gene3D" id="3.30.450.40">
    <property type="match status" value="1"/>
</dbReference>
<dbReference type="GO" id="GO:0045892">
    <property type="term" value="P:negative regulation of DNA-templated transcription"/>
    <property type="evidence" value="ECO:0007669"/>
    <property type="project" value="TreeGrafter"/>
</dbReference>
<gene>
    <name evidence="6" type="ORF">EGT67_15810</name>
</gene>
<evidence type="ECO:0000256" key="2">
    <source>
        <dbReference type="ARBA" id="ARBA00023125"/>
    </source>
</evidence>
<evidence type="ECO:0000313" key="7">
    <source>
        <dbReference type="Proteomes" id="UP000286208"/>
    </source>
</evidence>
<keyword evidence="3" id="KW-0804">Transcription</keyword>
<reference evidence="6 7" key="1">
    <citation type="submission" date="2018-11" db="EMBL/GenBank/DDBJ databases">
        <title>Rhodococcus spongicola sp. nov. and Rhodococcus xishaensis sp. nov. from marine sponges.</title>
        <authorList>
            <person name="Li L."/>
            <person name="Lin H.W."/>
        </authorList>
    </citation>
    <scope>NUCLEOTIDE SEQUENCE [LARGE SCALE GENOMIC DNA]</scope>
    <source>
        <strain evidence="6 7">CCTCC AB2014297</strain>
    </source>
</reference>
<keyword evidence="1" id="KW-0805">Transcription regulation</keyword>
<dbReference type="Proteomes" id="UP000286208">
    <property type="component" value="Unassembled WGS sequence"/>
</dbReference>
<dbReference type="SMART" id="SM00346">
    <property type="entry name" value="HTH_ICLR"/>
    <property type="match status" value="1"/>
</dbReference>
<proteinExistence type="predicted"/>
<dbReference type="Pfam" id="PF09339">
    <property type="entry name" value="HTH_IclR"/>
    <property type="match status" value="1"/>
</dbReference>
<dbReference type="SUPFAM" id="SSF55781">
    <property type="entry name" value="GAF domain-like"/>
    <property type="match status" value="1"/>
</dbReference>
<dbReference type="GO" id="GO:0003700">
    <property type="term" value="F:DNA-binding transcription factor activity"/>
    <property type="evidence" value="ECO:0007669"/>
    <property type="project" value="TreeGrafter"/>
</dbReference>
<dbReference type="OrthoDB" id="60629at2"/>
<keyword evidence="7" id="KW-1185">Reference proteome</keyword>
<evidence type="ECO:0000256" key="1">
    <source>
        <dbReference type="ARBA" id="ARBA00023015"/>
    </source>
</evidence>
<dbReference type="PROSITE" id="PS51077">
    <property type="entry name" value="HTH_ICLR"/>
    <property type="match status" value="1"/>
</dbReference>